<dbReference type="GeneID" id="54489362"/>
<proteinExistence type="predicted"/>
<reference evidence="2" key="1">
    <citation type="journal article" date="2020" name="Stud. Mycol.">
        <title>101 Dothideomycetes genomes: a test case for predicting lifestyles and emergence of pathogens.</title>
        <authorList>
            <person name="Haridas S."/>
            <person name="Albert R."/>
            <person name="Binder M."/>
            <person name="Bloem J."/>
            <person name="Labutti K."/>
            <person name="Salamov A."/>
            <person name="Andreopoulos B."/>
            <person name="Baker S."/>
            <person name="Barry K."/>
            <person name="Bills G."/>
            <person name="Bluhm B."/>
            <person name="Cannon C."/>
            <person name="Castanera R."/>
            <person name="Culley D."/>
            <person name="Daum C."/>
            <person name="Ezra D."/>
            <person name="Gonzalez J."/>
            <person name="Henrissat B."/>
            <person name="Kuo A."/>
            <person name="Liang C."/>
            <person name="Lipzen A."/>
            <person name="Lutzoni F."/>
            <person name="Magnuson J."/>
            <person name="Mondo S."/>
            <person name="Nolan M."/>
            <person name="Ohm R."/>
            <person name="Pangilinan J."/>
            <person name="Park H.-J."/>
            <person name="Ramirez L."/>
            <person name="Alfaro M."/>
            <person name="Sun H."/>
            <person name="Tritt A."/>
            <person name="Yoshinaga Y."/>
            <person name="Zwiers L.-H."/>
            <person name="Turgeon B."/>
            <person name="Goodwin S."/>
            <person name="Spatafora J."/>
            <person name="Crous P."/>
            <person name="Grigoriev I."/>
        </authorList>
    </citation>
    <scope>NUCLEOTIDE SEQUENCE</scope>
    <source>
        <strain evidence="2">CBS 121739</strain>
    </source>
</reference>
<evidence type="ECO:0000313" key="2">
    <source>
        <dbReference type="EMBL" id="KAF2756483.1"/>
    </source>
</evidence>
<evidence type="ECO:0000259" key="1">
    <source>
        <dbReference type="Pfam" id="PF22693"/>
    </source>
</evidence>
<keyword evidence="3" id="KW-1185">Reference proteome</keyword>
<dbReference type="Pfam" id="PF22693">
    <property type="entry name" value="MACPF_1"/>
    <property type="match status" value="1"/>
</dbReference>
<evidence type="ECO:0000313" key="3">
    <source>
        <dbReference type="Proteomes" id="UP000799437"/>
    </source>
</evidence>
<protein>
    <recommendedName>
        <fullName evidence="1">MACPF-like domain-containing protein</fullName>
    </recommendedName>
</protein>
<dbReference type="EMBL" id="ML996575">
    <property type="protein sequence ID" value="KAF2756483.1"/>
    <property type="molecule type" value="Genomic_DNA"/>
</dbReference>
<dbReference type="Proteomes" id="UP000799437">
    <property type="component" value="Unassembled WGS sequence"/>
</dbReference>
<dbReference type="AlphaFoldDB" id="A0A6A6W1R5"/>
<organism evidence="2 3">
    <name type="scientific">Pseudovirgaria hyperparasitica</name>
    <dbReference type="NCBI Taxonomy" id="470096"/>
    <lineage>
        <taxon>Eukaryota</taxon>
        <taxon>Fungi</taxon>
        <taxon>Dikarya</taxon>
        <taxon>Ascomycota</taxon>
        <taxon>Pezizomycotina</taxon>
        <taxon>Dothideomycetes</taxon>
        <taxon>Dothideomycetes incertae sedis</taxon>
        <taxon>Acrospermales</taxon>
        <taxon>Acrospermaceae</taxon>
        <taxon>Pseudovirgaria</taxon>
    </lineage>
</organism>
<sequence length="720" mass="79153">MAAGDSTVGVPVMDTSHVLNVMKYKKSLSKAETMACVSLSGTETKALFGENDDSTESLASLRQKLFDKKVLSAKRAGYPFCTESGGSVGDSTMIKDYLLMLDRSLESKNKARTIYILSERSTIDETTTAFLAQNHDLDLKANRPDLLKSGTTDLSSAYSKDAFTAQAGTGGNTHPADMTETHWDIVTRTNALCSGYKILYTTEKKTDEIVKITPNDLEKTMYTAFQVTERSFSPHEISFARPDKEKDIKLPPSKYRIPRFRVEDDSNVDVYETKTHLESSMAESSFSKSSIEASAGGGAFGFSLGASMGFAKSDEDKNAQTSTKDVATMHIRYYFPRVVIQLDELSLELSQECKDELDVVLTTAKFENLQRFSEKFGHFFATRVQLGGTLFSSEASAAFGDSSDSEKASAMKASAALSFSSPYAQASISASREEINASATSNKESMFAKSIIWQAKGGDTLLCNNPPAWAPTVASFYNWRIIKQDKIVPLVDLIGKLPGYSDVPVAFEKIASGEHPAMTTIPLKFTLQKEGKSDEYLTLEKTGWSSLEPMILAGHVSDLPHSSIDWLCTNYMKREEDRPDIRVGKNPSPASRIFQASVAVPENDKDSVKELQYNTKYKLSHHATATTLGSHPPLPRTFIFGSDMLVDFVFQTPGDVKKTGSIKDGDTVELAVHTLIPCGLLMTSLSTSPAAPKGTEILEAKPWQSDQRDRYLKFVFQYVA</sequence>
<dbReference type="OrthoDB" id="2562973at2759"/>
<accession>A0A6A6W1R5</accession>
<dbReference type="InterPro" id="IPR054586">
    <property type="entry name" value="MACPF_1_fungal"/>
</dbReference>
<dbReference type="RefSeq" id="XP_033598934.1">
    <property type="nucleotide sequence ID" value="XM_033748308.1"/>
</dbReference>
<name>A0A6A6W1R5_9PEZI</name>
<gene>
    <name evidence="2" type="ORF">EJ05DRAFT_512139</name>
</gene>
<feature type="domain" description="MACPF-like" evidence="1">
    <location>
        <begin position="320"/>
        <end position="494"/>
    </location>
</feature>